<gene>
    <name evidence="9" type="primary">hisC</name>
    <name evidence="11" type="ORF">SAMN02745206_00851</name>
</gene>
<dbReference type="NCBIfam" id="TIGR01141">
    <property type="entry name" value="hisC"/>
    <property type="match status" value="1"/>
</dbReference>
<dbReference type="EMBL" id="FQVB01000007">
    <property type="protein sequence ID" value="SHE79637.1"/>
    <property type="molecule type" value="Genomic_DNA"/>
</dbReference>
<comment type="catalytic activity">
    <reaction evidence="8 9">
        <text>L-histidinol phosphate + 2-oxoglutarate = 3-(imidazol-4-yl)-2-oxopropyl phosphate + L-glutamate</text>
        <dbReference type="Rhea" id="RHEA:23744"/>
        <dbReference type="ChEBI" id="CHEBI:16810"/>
        <dbReference type="ChEBI" id="CHEBI:29985"/>
        <dbReference type="ChEBI" id="CHEBI:57766"/>
        <dbReference type="ChEBI" id="CHEBI:57980"/>
        <dbReference type="EC" id="2.6.1.9"/>
    </reaction>
</comment>
<evidence type="ECO:0000259" key="10">
    <source>
        <dbReference type="Pfam" id="PF00155"/>
    </source>
</evidence>
<dbReference type="InterPro" id="IPR001917">
    <property type="entry name" value="Aminotrans_II_pyridoxalP_BS"/>
</dbReference>
<accession>A0A1M4WEM8</accession>
<comment type="similarity">
    <text evidence="3 9">Belongs to the class-II pyridoxal-phosphate-dependent aminotransferase family. Histidinol-phosphate aminotransferase subfamily.</text>
</comment>
<feature type="domain" description="Aminotransferase class I/classII large" evidence="10">
    <location>
        <begin position="35"/>
        <end position="358"/>
    </location>
</feature>
<dbReference type="InterPro" id="IPR015424">
    <property type="entry name" value="PyrdxlP-dep_Trfase"/>
</dbReference>
<dbReference type="GO" id="GO:0004400">
    <property type="term" value="F:histidinol-phosphate transaminase activity"/>
    <property type="evidence" value="ECO:0007669"/>
    <property type="project" value="UniProtKB-UniRule"/>
</dbReference>
<dbReference type="PROSITE" id="PS00599">
    <property type="entry name" value="AA_TRANSFER_CLASS_2"/>
    <property type="match status" value="1"/>
</dbReference>
<dbReference type="Gene3D" id="3.90.1150.10">
    <property type="entry name" value="Aspartate Aminotransferase, domain 1"/>
    <property type="match status" value="1"/>
</dbReference>
<evidence type="ECO:0000256" key="2">
    <source>
        <dbReference type="ARBA" id="ARBA00005011"/>
    </source>
</evidence>
<dbReference type="Gene3D" id="3.40.640.10">
    <property type="entry name" value="Type I PLP-dependent aspartate aminotransferase-like (Major domain)"/>
    <property type="match status" value="1"/>
</dbReference>
<comment type="subunit">
    <text evidence="4 9">Homodimer.</text>
</comment>
<keyword evidence="9" id="KW-0368">Histidine biosynthesis</keyword>
<name>A0A1M4WEM8_9BACT</name>
<dbReference type="Proteomes" id="UP000184076">
    <property type="component" value="Unassembled WGS sequence"/>
</dbReference>
<evidence type="ECO:0000313" key="12">
    <source>
        <dbReference type="Proteomes" id="UP000184076"/>
    </source>
</evidence>
<dbReference type="PANTHER" id="PTHR43643">
    <property type="entry name" value="HISTIDINOL-PHOSPHATE AMINOTRANSFERASE 2"/>
    <property type="match status" value="1"/>
</dbReference>
<dbReference type="SUPFAM" id="SSF53383">
    <property type="entry name" value="PLP-dependent transferases"/>
    <property type="match status" value="1"/>
</dbReference>
<comment type="cofactor">
    <cofactor evidence="1 9">
        <name>pyridoxal 5'-phosphate</name>
        <dbReference type="ChEBI" id="CHEBI:597326"/>
    </cofactor>
</comment>
<dbReference type="PANTHER" id="PTHR43643:SF3">
    <property type="entry name" value="HISTIDINOL-PHOSPHATE AMINOTRANSFERASE"/>
    <property type="match status" value="1"/>
</dbReference>
<dbReference type="InterPro" id="IPR015421">
    <property type="entry name" value="PyrdxlP-dep_Trfase_major"/>
</dbReference>
<dbReference type="GO" id="GO:0030170">
    <property type="term" value="F:pyridoxal phosphate binding"/>
    <property type="evidence" value="ECO:0007669"/>
    <property type="project" value="InterPro"/>
</dbReference>
<evidence type="ECO:0000256" key="4">
    <source>
        <dbReference type="ARBA" id="ARBA00011738"/>
    </source>
</evidence>
<dbReference type="InterPro" id="IPR004839">
    <property type="entry name" value="Aminotransferase_I/II_large"/>
</dbReference>
<dbReference type="HAMAP" id="MF_01023">
    <property type="entry name" value="HisC_aminotrans_2"/>
    <property type="match status" value="1"/>
</dbReference>
<sequence length="373" mass="41431">MISKLVPPHIAAIEPYPPGKPMEELERELGIVGSIKLASNENPLGPSPKALEALREKLGTLHRYPDGSGYYLRRRIAEKFKVPMDGVVLGNGSNEIIELVIRTFVRPGLEVIVPNPSFLVYRLSVQCVGGAVVSVPLRDMRIDLEGVLKAVTDRTRLIFINNPNNPTGTVLPKSEFEAFLDRVPADVLLVIDEAYIEFADPEKTFSGLDYLDRRGPWIVVARTFSKAYGLAGLRVGYGVMDPAVADYLHRVRQPFNVSTPAQAAALAALDDDAFLEKSRALVREELPRLYERLREMGLEALPTQANFFLIRMPVDAKVIYQAMLREGVIVRAMNAYGLPDCIRINVGTPEENGRFLRTLNKVLQDLNAPKGND</sequence>
<keyword evidence="6 9" id="KW-0808">Transferase</keyword>
<dbReference type="RefSeq" id="WP_245795121.1">
    <property type="nucleotide sequence ID" value="NZ_FQVB01000007.1"/>
</dbReference>
<keyword evidence="9" id="KW-0028">Amino-acid biosynthesis</keyword>
<protein>
    <recommendedName>
        <fullName evidence="9">Histidinol-phosphate aminotransferase</fullName>
        <ecNumber evidence="9">2.6.1.9</ecNumber>
    </recommendedName>
    <alternativeName>
        <fullName evidence="9">Imidazole acetol-phosphate transaminase</fullName>
    </alternativeName>
</protein>
<evidence type="ECO:0000256" key="8">
    <source>
        <dbReference type="ARBA" id="ARBA00047481"/>
    </source>
</evidence>
<proteinExistence type="inferred from homology"/>
<keyword evidence="12" id="KW-1185">Reference proteome</keyword>
<keyword evidence="7 9" id="KW-0663">Pyridoxal phosphate</keyword>
<dbReference type="InterPro" id="IPR015422">
    <property type="entry name" value="PyrdxlP-dep_Trfase_small"/>
</dbReference>
<evidence type="ECO:0000256" key="5">
    <source>
        <dbReference type="ARBA" id="ARBA00022576"/>
    </source>
</evidence>
<comment type="pathway">
    <text evidence="2 9">Amino-acid biosynthesis; L-histidine biosynthesis; L-histidine from 5-phospho-alpha-D-ribose 1-diphosphate: step 7/9.</text>
</comment>
<dbReference type="InterPro" id="IPR005861">
    <property type="entry name" value="HisP_aminotrans"/>
</dbReference>
<evidence type="ECO:0000256" key="6">
    <source>
        <dbReference type="ARBA" id="ARBA00022679"/>
    </source>
</evidence>
<evidence type="ECO:0000256" key="3">
    <source>
        <dbReference type="ARBA" id="ARBA00007970"/>
    </source>
</evidence>
<evidence type="ECO:0000313" key="11">
    <source>
        <dbReference type="EMBL" id="SHE79637.1"/>
    </source>
</evidence>
<keyword evidence="5 9" id="KW-0032">Aminotransferase</keyword>
<reference evidence="12" key="1">
    <citation type="submission" date="2016-11" db="EMBL/GenBank/DDBJ databases">
        <authorList>
            <person name="Varghese N."/>
            <person name="Submissions S."/>
        </authorList>
    </citation>
    <scope>NUCLEOTIDE SEQUENCE [LARGE SCALE GENOMIC DNA]</scope>
    <source>
        <strain evidence="12">DSM 9756</strain>
    </source>
</reference>
<dbReference type="UniPathway" id="UPA00031">
    <property type="reaction ID" value="UER00012"/>
</dbReference>
<dbReference type="CDD" id="cd00609">
    <property type="entry name" value="AAT_like"/>
    <property type="match status" value="1"/>
</dbReference>
<evidence type="ECO:0000256" key="7">
    <source>
        <dbReference type="ARBA" id="ARBA00022898"/>
    </source>
</evidence>
<dbReference type="GO" id="GO:0000105">
    <property type="term" value="P:L-histidine biosynthetic process"/>
    <property type="evidence" value="ECO:0007669"/>
    <property type="project" value="UniProtKB-UniRule"/>
</dbReference>
<evidence type="ECO:0000256" key="1">
    <source>
        <dbReference type="ARBA" id="ARBA00001933"/>
    </source>
</evidence>
<dbReference type="STRING" id="1121391.SAMN02745206_00851"/>
<dbReference type="Pfam" id="PF00155">
    <property type="entry name" value="Aminotran_1_2"/>
    <property type="match status" value="1"/>
</dbReference>
<dbReference type="AlphaFoldDB" id="A0A1M4WEM8"/>
<evidence type="ECO:0000256" key="9">
    <source>
        <dbReference type="HAMAP-Rule" id="MF_01023"/>
    </source>
</evidence>
<feature type="modified residue" description="N6-(pyridoxal phosphate)lysine" evidence="9">
    <location>
        <position position="226"/>
    </location>
</feature>
<organism evidence="11 12">
    <name type="scientific">Desulfacinum infernum DSM 9756</name>
    <dbReference type="NCBI Taxonomy" id="1121391"/>
    <lineage>
        <taxon>Bacteria</taxon>
        <taxon>Pseudomonadati</taxon>
        <taxon>Thermodesulfobacteriota</taxon>
        <taxon>Syntrophobacteria</taxon>
        <taxon>Syntrophobacterales</taxon>
        <taxon>Syntrophobacteraceae</taxon>
        <taxon>Desulfacinum</taxon>
    </lineage>
</organism>
<dbReference type="EC" id="2.6.1.9" evidence="9"/>
<dbReference type="InterPro" id="IPR050106">
    <property type="entry name" value="HistidinolP_aminotransfase"/>
</dbReference>